<keyword evidence="8" id="KW-0808">Transferase</keyword>
<dbReference type="InterPro" id="IPR005467">
    <property type="entry name" value="His_kinase_dom"/>
</dbReference>
<dbReference type="PROSITE" id="PS50113">
    <property type="entry name" value="PAC"/>
    <property type="match status" value="1"/>
</dbReference>
<dbReference type="SUPFAM" id="SSF55874">
    <property type="entry name" value="ATPase domain of HSP90 chaperone/DNA topoisomerase II/histidine kinase"/>
    <property type="match status" value="1"/>
</dbReference>
<dbReference type="CDD" id="cd00130">
    <property type="entry name" value="PAS"/>
    <property type="match status" value="1"/>
</dbReference>
<dbReference type="Proteomes" id="UP000195667">
    <property type="component" value="Unassembled WGS sequence"/>
</dbReference>
<dbReference type="PROSITE" id="PS50109">
    <property type="entry name" value="HIS_KIN"/>
    <property type="match status" value="1"/>
</dbReference>
<dbReference type="EC" id="2.7.13.3" evidence="2"/>
<dbReference type="SUPFAM" id="SSF55785">
    <property type="entry name" value="PYP-like sensor domain (PAS domain)"/>
    <property type="match status" value="1"/>
</dbReference>
<name>A0A1R4HJI3_9GAMM</name>
<dbReference type="InterPro" id="IPR035965">
    <property type="entry name" value="PAS-like_dom_sf"/>
</dbReference>
<dbReference type="Pfam" id="PF13426">
    <property type="entry name" value="PAS_9"/>
    <property type="match status" value="1"/>
</dbReference>
<reference evidence="9" key="1">
    <citation type="submission" date="2017-02" db="EMBL/GenBank/DDBJ databases">
        <authorList>
            <person name="Daims H."/>
        </authorList>
    </citation>
    <scope>NUCLEOTIDE SEQUENCE [LARGE SCALE GENOMIC DNA]</scope>
</reference>
<dbReference type="InterPro" id="IPR045812">
    <property type="entry name" value="DAHL"/>
</dbReference>
<dbReference type="NCBIfam" id="TIGR00229">
    <property type="entry name" value="sensory_box"/>
    <property type="match status" value="1"/>
</dbReference>
<proteinExistence type="predicted"/>
<dbReference type="InterPro" id="IPR000700">
    <property type="entry name" value="PAS-assoc_C"/>
</dbReference>
<dbReference type="SMART" id="SM00387">
    <property type="entry name" value="HATPase_c"/>
    <property type="match status" value="1"/>
</dbReference>
<gene>
    <name evidence="8" type="ORF">CRENPOLYSF1_890049</name>
</gene>
<evidence type="ECO:0000313" key="8">
    <source>
        <dbReference type="EMBL" id="SJM96379.1"/>
    </source>
</evidence>
<dbReference type="SUPFAM" id="SSF47384">
    <property type="entry name" value="Homodimeric domain of signal transducing histidine kinase"/>
    <property type="match status" value="1"/>
</dbReference>
<dbReference type="InterPro" id="IPR001610">
    <property type="entry name" value="PAC"/>
</dbReference>
<dbReference type="Gene3D" id="1.10.287.130">
    <property type="match status" value="1"/>
</dbReference>
<evidence type="ECO:0000256" key="4">
    <source>
        <dbReference type="SAM" id="Phobius"/>
    </source>
</evidence>
<dbReference type="PANTHER" id="PTHR43065">
    <property type="entry name" value="SENSOR HISTIDINE KINASE"/>
    <property type="match status" value="1"/>
</dbReference>
<feature type="domain" description="PAS" evidence="6">
    <location>
        <begin position="297"/>
        <end position="345"/>
    </location>
</feature>
<evidence type="ECO:0000256" key="1">
    <source>
        <dbReference type="ARBA" id="ARBA00000085"/>
    </source>
</evidence>
<sequence>MANVWKPILIISSLLLALTYLWLKSTPPDLDRRNRLQETLRVIELREAELMRDILLARAGLLPNYDALTLAGHELLRLANSLKTDSRPVVSGTGQNLAKSADALATVLQDKLAKAEYFKSDNALLRNSVMYFNLVGKALNPRGKSDTPAQTGPLWQAMFSFMATPDPESAQAIQGELNRLAKLKPLPKDYRILLAHGGLIVKVLPKLDELLRDIIDTPITAAVDDFQIALNSHGSAAEDRAKTHRLWLYLVAVVLVGYVIYQFLRLRKYTLDLRRAHSHLQQEIVERQHAEVALRDSEEQLCAITESAHEAIVSVNSYKTIVSWNRGATAMFGYTRDNALGMPLVQLLPGFTFTDGNSPLNPNRTALEWVGRRQDGSEFPLELSISSWVRGEDVYVTAIIRDISTRKQLEETARQQELKLIQANKMTALGTLVAGVAHEINNPNQLILMNSSLLEDSWGDAQEILDDHVQDAGDFSLGGLPYSEMRTALPVLIHDIKDGAKRIERIVADLKHFSRPQVACTQVQFSLNEAVECAVRLLNHLITRKSGHFTMQLADGLPLLSGDPQQIEQVVVNLLVNALEALPDPSCAVAITTFPLPESQKVCLEVRDEGCGIAAEHLTQLCDPFFTTKQGSGGTGLGLAITASLVRAHAGRLSFSSAAGKGTRARVVFPVSTPRL</sequence>
<dbReference type="InterPro" id="IPR000014">
    <property type="entry name" value="PAS"/>
</dbReference>
<dbReference type="Pfam" id="PF02518">
    <property type="entry name" value="HATPase_c"/>
    <property type="match status" value="1"/>
</dbReference>
<feature type="domain" description="Histidine kinase" evidence="5">
    <location>
        <begin position="435"/>
        <end position="673"/>
    </location>
</feature>
<feature type="transmembrane region" description="Helical" evidence="4">
    <location>
        <begin position="246"/>
        <end position="264"/>
    </location>
</feature>
<dbReference type="InterPro" id="IPR036890">
    <property type="entry name" value="HATPase_C_sf"/>
</dbReference>
<dbReference type="EMBL" id="FUKI01000169">
    <property type="protein sequence ID" value="SJM96379.1"/>
    <property type="molecule type" value="Genomic_DNA"/>
</dbReference>
<dbReference type="OrthoDB" id="1931120at2"/>
<dbReference type="PRINTS" id="PR00344">
    <property type="entry name" value="BCTRLSENSOR"/>
</dbReference>
<protein>
    <recommendedName>
        <fullName evidence="2">histidine kinase</fullName>
        <ecNumber evidence="2">2.7.13.3</ecNumber>
    </recommendedName>
</protein>
<dbReference type="AlphaFoldDB" id="A0A1R4HJI3"/>
<dbReference type="InterPro" id="IPR003594">
    <property type="entry name" value="HATPase_dom"/>
</dbReference>
<keyword evidence="4" id="KW-1133">Transmembrane helix</keyword>
<dbReference type="GO" id="GO:0000155">
    <property type="term" value="F:phosphorelay sensor kinase activity"/>
    <property type="evidence" value="ECO:0007669"/>
    <property type="project" value="InterPro"/>
</dbReference>
<dbReference type="CDD" id="cd00082">
    <property type="entry name" value="HisKA"/>
    <property type="match status" value="1"/>
</dbReference>
<feature type="domain" description="PAC" evidence="7">
    <location>
        <begin position="365"/>
        <end position="415"/>
    </location>
</feature>
<dbReference type="InterPro" id="IPR036097">
    <property type="entry name" value="HisK_dim/P_sf"/>
</dbReference>
<keyword evidence="4" id="KW-0812">Transmembrane</keyword>
<comment type="catalytic activity">
    <reaction evidence="1">
        <text>ATP + protein L-histidine = ADP + protein N-phospho-L-histidine.</text>
        <dbReference type="EC" id="2.7.13.3"/>
    </reaction>
</comment>
<organism evidence="8 9">
    <name type="scientific">Crenothrix polyspora</name>
    <dbReference type="NCBI Taxonomy" id="360316"/>
    <lineage>
        <taxon>Bacteria</taxon>
        <taxon>Pseudomonadati</taxon>
        <taxon>Pseudomonadota</taxon>
        <taxon>Gammaproteobacteria</taxon>
        <taxon>Methylococcales</taxon>
        <taxon>Crenotrichaceae</taxon>
        <taxon>Crenothrix</taxon>
    </lineage>
</organism>
<evidence type="ECO:0000313" key="9">
    <source>
        <dbReference type="Proteomes" id="UP000195667"/>
    </source>
</evidence>
<keyword evidence="8" id="KW-0418">Kinase</keyword>
<dbReference type="PROSITE" id="PS50112">
    <property type="entry name" value="PAS"/>
    <property type="match status" value="1"/>
</dbReference>
<keyword evidence="9" id="KW-1185">Reference proteome</keyword>
<evidence type="ECO:0000259" key="5">
    <source>
        <dbReference type="PROSITE" id="PS50109"/>
    </source>
</evidence>
<dbReference type="SMART" id="SM00086">
    <property type="entry name" value="PAC"/>
    <property type="match status" value="1"/>
</dbReference>
<evidence type="ECO:0000259" key="7">
    <source>
        <dbReference type="PROSITE" id="PS50113"/>
    </source>
</evidence>
<dbReference type="Gene3D" id="3.30.565.10">
    <property type="entry name" value="Histidine kinase-like ATPase, C-terminal domain"/>
    <property type="match status" value="1"/>
</dbReference>
<keyword evidence="4" id="KW-0472">Membrane</keyword>
<dbReference type="InterPro" id="IPR003661">
    <property type="entry name" value="HisK_dim/P_dom"/>
</dbReference>
<dbReference type="InterPro" id="IPR004358">
    <property type="entry name" value="Sig_transdc_His_kin-like_C"/>
</dbReference>
<keyword evidence="3" id="KW-0597">Phosphoprotein</keyword>
<dbReference type="SMART" id="SM00091">
    <property type="entry name" value="PAS"/>
    <property type="match status" value="1"/>
</dbReference>
<dbReference type="RefSeq" id="WP_087145204.1">
    <property type="nucleotide sequence ID" value="NZ_FUKI01000169.1"/>
</dbReference>
<dbReference type="PANTHER" id="PTHR43065:SF42">
    <property type="entry name" value="TWO-COMPONENT SENSOR PPRA"/>
    <property type="match status" value="1"/>
</dbReference>
<accession>A0A1R4HJI3</accession>
<evidence type="ECO:0000256" key="2">
    <source>
        <dbReference type="ARBA" id="ARBA00012438"/>
    </source>
</evidence>
<evidence type="ECO:0000256" key="3">
    <source>
        <dbReference type="ARBA" id="ARBA00022553"/>
    </source>
</evidence>
<dbReference type="Pfam" id="PF19443">
    <property type="entry name" value="DAHL"/>
    <property type="match status" value="1"/>
</dbReference>
<dbReference type="Gene3D" id="3.30.450.20">
    <property type="entry name" value="PAS domain"/>
    <property type="match status" value="1"/>
</dbReference>
<evidence type="ECO:0000259" key="6">
    <source>
        <dbReference type="PROSITE" id="PS50112"/>
    </source>
</evidence>